<reference evidence="3 4" key="1">
    <citation type="journal article" date="2011" name="PLoS Pathog.">
        <title>Endophytic Life Strategies Decoded by Genome and Transcriptome Analyses of the Mutualistic Root Symbiont Piriformospora indica.</title>
        <authorList>
            <person name="Zuccaro A."/>
            <person name="Lahrmann U."/>
            <person name="Guldener U."/>
            <person name="Langen G."/>
            <person name="Pfiffi S."/>
            <person name="Biedenkopf D."/>
            <person name="Wong P."/>
            <person name="Samans B."/>
            <person name="Grimm C."/>
            <person name="Basiewicz M."/>
            <person name="Murat C."/>
            <person name="Martin F."/>
            <person name="Kogel K.H."/>
        </authorList>
    </citation>
    <scope>NUCLEOTIDE SEQUENCE [LARGE SCALE GENOMIC DNA]</scope>
    <source>
        <strain evidence="3 4">DSM 11827</strain>
    </source>
</reference>
<dbReference type="InParanoid" id="G4TCZ7"/>
<feature type="compositionally biased region" description="Basic and acidic residues" evidence="1">
    <location>
        <begin position="416"/>
        <end position="430"/>
    </location>
</feature>
<feature type="compositionally biased region" description="Low complexity" evidence="1">
    <location>
        <begin position="153"/>
        <end position="163"/>
    </location>
</feature>
<feature type="region of interest" description="Disordered" evidence="1">
    <location>
        <begin position="51"/>
        <end position="80"/>
    </location>
</feature>
<feature type="compositionally biased region" description="Basic and acidic residues" evidence="1">
    <location>
        <begin position="289"/>
        <end position="299"/>
    </location>
</feature>
<feature type="compositionally biased region" description="Basic and acidic residues" evidence="1">
    <location>
        <begin position="1080"/>
        <end position="1091"/>
    </location>
</feature>
<dbReference type="HOGENOM" id="CLU_255725_0_0_1"/>
<keyword evidence="2" id="KW-1133">Transmembrane helix</keyword>
<feature type="compositionally biased region" description="Gly residues" evidence="1">
    <location>
        <begin position="505"/>
        <end position="515"/>
    </location>
</feature>
<feature type="transmembrane region" description="Helical" evidence="2">
    <location>
        <begin position="238"/>
        <end position="260"/>
    </location>
</feature>
<dbReference type="OrthoDB" id="3264249at2759"/>
<name>G4TCZ7_SERID</name>
<organism evidence="3 4">
    <name type="scientific">Serendipita indica (strain DSM 11827)</name>
    <name type="common">Root endophyte fungus</name>
    <name type="synonym">Piriformospora indica</name>
    <dbReference type="NCBI Taxonomy" id="1109443"/>
    <lineage>
        <taxon>Eukaryota</taxon>
        <taxon>Fungi</taxon>
        <taxon>Dikarya</taxon>
        <taxon>Basidiomycota</taxon>
        <taxon>Agaricomycotina</taxon>
        <taxon>Agaricomycetes</taxon>
        <taxon>Sebacinales</taxon>
        <taxon>Serendipitaceae</taxon>
        <taxon>Serendipita</taxon>
    </lineage>
</organism>
<feature type="region of interest" description="Disordered" evidence="1">
    <location>
        <begin position="996"/>
        <end position="1023"/>
    </location>
</feature>
<feature type="region of interest" description="Disordered" evidence="1">
    <location>
        <begin position="502"/>
        <end position="596"/>
    </location>
</feature>
<feature type="compositionally biased region" description="Polar residues" evidence="1">
    <location>
        <begin position="550"/>
        <end position="563"/>
    </location>
</feature>
<feature type="region of interest" description="Disordered" evidence="1">
    <location>
        <begin position="809"/>
        <end position="876"/>
    </location>
</feature>
<keyword evidence="2" id="KW-0812">Transmembrane</keyword>
<feature type="region of interest" description="Disordered" evidence="1">
    <location>
        <begin position="753"/>
        <end position="776"/>
    </location>
</feature>
<feature type="compositionally biased region" description="Low complexity" evidence="1">
    <location>
        <begin position="838"/>
        <end position="855"/>
    </location>
</feature>
<protein>
    <submittedName>
        <fullName evidence="3">Uncharacterized protein</fullName>
    </submittedName>
</protein>
<feature type="region of interest" description="Disordered" evidence="1">
    <location>
        <begin position="1257"/>
        <end position="1300"/>
    </location>
</feature>
<feature type="compositionally biased region" description="Low complexity" evidence="1">
    <location>
        <begin position="171"/>
        <end position="213"/>
    </location>
</feature>
<feature type="compositionally biased region" description="Low complexity" evidence="1">
    <location>
        <begin position="1059"/>
        <end position="1075"/>
    </location>
</feature>
<keyword evidence="2" id="KW-0472">Membrane</keyword>
<feature type="compositionally biased region" description="Low complexity" evidence="1">
    <location>
        <begin position="1185"/>
        <end position="1201"/>
    </location>
</feature>
<feature type="compositionally biased region" description="Low complexity" evidence="1">
    <location>
        <begin position="717"/>
        <end position="730"/>
    </location>
</feature>
<sequence>MADAPPLPDQPLPPWMSYSLITYPDGTQDYTIVDLPLTYYGPSIPLGTDYTYGGSESPVETAGPTPAPTSDAPQPTPEPVTVTFIPEPVTVTVTVTVTETVQAAPTPIVPPPFSSSSPTLSTFPTFSTFAPIPSGGSSVPSFPSFSSPPTPTPQSTASSSSPTPIIPLPPGGSTSSSNGPSSSSSNIPSSSSIGNTSTSSTPTPAPSSSSSTTRGVPESAVPTVAGTSRNYLGLAPGAFLGVILAIVFSLLLLLCCLFIWCRRRRRQNRRPPITLLSTPPNEYGSRLLAGDRDPTREDLTYPYGNHNREYRRSQIAMMRARGELDDEWEDRMHSPSMRSASIRIPDDDVGTTYGIRDRALVAAGVGLPYAYSRVPRDSPRDTPSVKTGMRSIAESSNVATVTPGNMGGAGLLVTNPDEHRTSPTPRKDTQSTDATNDSSALHMYAAGGRSRMDSDESGNFFYPRTSEGEGPSPMASSSDLHFLQRFTTPAAAAGAAVVITDQRTGGSGRGSGSSGGHPSSAPHTRNLEDIPGTAIAYPESPVSDTRENEQLMQEGTDGNQSVGTYHDMSSGRHSRSTRESALSRWTNDRTDRSTRTAQQPPIFQRILNKVMGTSSSQPSFAIIPPSDPFEHQVQPSLQDQQTRDRVHARISSRDFDFGGGLLFPRPPIHTGYSSASASTARDDMRKWGGVLPSRWSSGTGNRTPVNGAEASSMRNVPTSSAPGEPAAAPSQMEQGNARSGPLVGTPIRSHQDLQTQMRERTPTTTPIPLMGFGLRPPPPSAYPIERTVSGVSSGTGRSTVYYDAHSRMSTPMGTVSTSREHATTPVARLESPPPQPIGALRSARSAASLQSAGSGPAPPGLFVTPSGQDEDILDEAPPMPIRDVRQARSLNTILSVSSAETYDTANPPPSIGRAFLRDENIRFPPPGLDPAPRTLRSVPSDITPSEAADADLSAGYRTGSIGGSWPRDRDNVIHEDEDILEDEPPMAATQWRVLSAYPNSETGSRGGSVRTGNTGREMGERPDWRLTLGQSVILNNAQGTGSSRNSQFDSVLAPHHEQASQAGSGSQNSRGSSNRTNASHSRDIHSLRAEEIGGTGGSGGSNQSKPSRRSVSEHGAYNYSSETVGEGAALLSAFGSGPGSRPWSNIGRSHDTTNTGGAVISPSPRRFSFWKREGRESPRPPSQQAPRASTPPTAPLATTTPGIRLVGSSRSASMDQVPITQNWSSQAIPRDVTPADGRRGSQTHSFVYRESPLHAYSPLRSASPGPSHAHSLSGGGSHDHHSLPSMSLDHSHTHGTHGQETTLATMTEAMTDDHEHEMPPEIPLSDMEQILQEHRLPDVGGGGEPKIVNEDIAREKLLQGRTSPPTTSAWAEASRWQQL</sequence>
<accession>G4TCZ7</accession>
<feature type="compositionally biased region" description="Polar residues" evidence="1">
    <location>
        <begin position="1142"/>
        <end position="1156"/>
    </location>
</feature>
<feature type="compositionally biased region" description="Polar residues" evidence="1">
    <location>
        <begin position="1208"/>
        <end position="1227"/>
    </location>
</feature>
<feature type="compositionally biased region" description="Low complexity" evidence="1">
    <location>
        <begin position="1261"/>
        <end position="1272"/>
    </location>
</feature>
<feature type="region of interest" description="Disordered" evidence="1">
    <location>
        <begin position="271"/>
        <end position="304"/>
    </location>
</feature>
<feature type="region of interest" description="Disordered" evidence="1">
    <location>
        <begin position="137"/>
        <end position="221"/>
    </location>
</feature>
<feature type="region of interest" description="Disordered" evidence="1">
    <location>
        <begin position="399"/>
        <end position="477"/>
    </location>
</feature>
<evidence type="ECO:0000256" key="1">
    <source>
        <dbReference type="SAM" id="MobiDB-lite"/>
    </source>
</evidence>
<feature type="region of interest" description="Disordered" evidence="1">
    <location>
        <begin position="1053"/>
        <end position="1114"/>
    </location>
</feature>
<evidence type="ECO:0000256" key="2">
    <source>
        <dbReference type="SAM" id="Phobius"/>
    </source>
</evidence>
<feature type="compositionally biased region" description="Polar residues" evidence="1">
    <location>
        <begin position="694"/>
        <end position="704"/>
    </location>
</feature>
<dbReference type="Proteomes" id="UP000007148">
    <property type="component" value="Unassembled WGS sequence"/>
</dbReference>
<proteinExistence type="predicted"/>
<feature type="region of interest" description="Disordered" evidence="1">
    <location>
        <begin position="1133"/>
        <end position="1242"/>
    </location>
</feature>
<feature type="compositionally biased region" description="Polar residues" evidence="1">
    <location>
        <begin position="1360"/>
        <end position="1379"/>
    </location>
</feature>
<comment type="caution">
    <text evidence="3">The sequence shown here is derived from an EMBL/GenBank/DDBJ whole genome shotgun (WGS) entry which is preliminary data.</text>
</comment>
<keyword evidence="4" id="KW-1185">Reference proteome</keyword>
<evidence type="ECO:0000313" key="4">
    <source>
        <dbReference type="Proteomes" id="UP000007148"/>
    </source>
</evidence>
<feature type="region of interest" description="Disordered" evidence="1">
    <location>
        <begin position="690"/>
        <end position="740"/>
    </location>
</feature>
<gene>
    <name evidence="3" type="ORF">PIIN_03091</name>
</gene>
<dbReference type="STRING" id="1109443.G4TCZ7"/>
<evidence type="ECO:0000313" key="3">
    <source>
        <dbReference type="EMBL" id="CCA69191.1"/>
    </source>
</evidence>
<dbReference type="EMBL" id="CAFZ01000049">
    <property type="protein sequence ID" value="CCA69191.1"/>
    <property type="molecule type" value="Genomic_DNA"/>
</dbReference>
<feature type="region of interest" description="Disordered" evidence="1">
    <location>
        <begin position="1359"/>
        <end position="1379"/>
    </location>
</feature>
<feature type="compositionally biased region" description="Polar residues" evidence="1">
    <location>
        <begin position="753"/>
        <end position="766"/>
    </location>
</feature>